<dbReference type="Pfam" id="PF02653">
    <property type="entry name" value="BPD_transp_2"/>
    <property type="match status" value="1"/>
</dbReference>
<comment type="subcellular location">
    <subcellularLocation>
        <location evidence="1">Cell membrane</location>
        <topology evidence="1">Multi-pass membrane protein</topology>
    </subcellularLocation>
</comment>
<dbReference type="Proteomes" id="UP000316252">
    <property type="component" value="Unassembled WGS sequence"/>
</dbReference>
<dbReference type="PANTHER" id="PTHR43370">
    <property type="entry name" value="SUGAR ABC TRANSPORTER INTEGRAL MEMBRANE PROTEIN-RELATED"/>
    <property type="match status" value="1"/>
</dbReference>
<keyword evidence="2" id="KW-1003">Cell membrane</keyword>
<feature type="transmembrane region" description="Helical" evidence="6">
    <location>
        <begin position="247"/>
        <end position="267"/>
    </location>
</feature>
<dbReference type="EMBL" id="VHQG01000001">
    <property type="protein sequence ID" value="TPW77423.1"/>
    <property type="molecule type" value="Genomic_DNA"/>
</dbReference>
<sequence>MIDLLSPAFLITFIVGCLVGTVPLMLAALGETIGEQSGVLNLGIEGMMLVGGYAGYVATLSSGSSWLGMLVGALAGAALSLVIVVLNVWLGLNQIVLGIAVTLAGGGITSVLYDQLYSKTAPRADTGGALKIPGLSDIPVIGPSLFSQPGFFWVTVALVVGVGFFLRRTNWGLSIRAAGQKPASLDAAGGSVMRTRSQAALLGGAFAGLGGAYLAVFATGAFTPFMTNGLGYVAIIVTMLARGRVLWVALVSLLYGVTVALGTVLQLTSLDIPTDVIGMLPYLAVMIVLVVFARSVYISPALGAPYTRGAR</sequence>
<dbReference type="AlphaFoldDB" id="A0A506Y6C8"/>
<evidence type="ECO:0000256" key="6">
    <source>
        <dbReference type="SAM" id="Phobius"/>
    </source>
</evidence>
<feature type="transmembrane region" description="Helical" evidence="6">
    <location>
        <begin position="66"/>
        <end position="88"/>
    </location>
</feature>
<organism evidence="7 8">
    <name type="scientific">Schumannella soli</name>
    <dbReference type="NCBI Taxonomy" id="2590779"/>
    <lineage>
        <taxon>Bacteria</taxon>
        <taxon>Bacillati</taxon>
        <taxon>Actinomycetota</taxon>
        <taxon>Actinomycetes</taxon>
        <taxon>Micrococcales</taxon>
        <taxon>Microbacteriaceae</taxon>
        <taxon>Schumannella</taxon>
    </lineage>
</organism>
<keyword evidence="4 6" id="KW-1133">Transmembrane helix</keyword>
<dbReference type="RefSeq" id="WP_141161951.1">
    <property type="nucleotide sequence ID" value="NZ_VHQG01000001.1"/>
</dbReference>
<proteinExistence type="predicted"/>
<gene>
    <name evidence="7" type="ORF">FJ657_01680</name>
</gene>
<evidence type="ECO:0000256" key="4">
    <source>
        <dbReference type="ARBA" id="ARBA00022989"/>
    </source>
</evidence>
<feature type="transmembrane region" description="Helical" evidence="6">
    <location>
        <begin position="95"/>
        <end position="113"/>
    </location>
</feature>
<evidence type="ECO:0000313" key="7">
    <source>
        <dbReference type="EMBL" id="TPW77423.1"/>
    </source>
</evidence>
<reference evidence="7 8" key="1">
    <citation type="submission" date="2019-06" db="EMBL/GenBank/DDBJ databases">
        <authorList>
            <person name="Li F."/>
        </authorList>
    </citation>
    <scope>NUCLEOTIDE SEQUENCE [LARGE SCALE GENOMIC DNA]</scope>
    <source>
        <strain evidence="7 8">10F1D-1</strain>
    </source>
</reference>
<evidence type="ECO:0000256" key="2">
    <source>
        <dbReference type="ARBA" id="ARBA00022475"/>
    </source>
</evidence>
<evidence type="ECO:0000256" key="5">
    <source>
        <dbReference type="ARBA" id="ARBA00023136"/>
    </source>
</evidence>
<dbReference type="PANTHER" id="PTHR43370:SF2">
    <property type="entry name" value="ABC TRANSPORTER PERMEASE PROTEIN"/>
    <property type="match status" value="1"/>
</dbReference>
<accession>A0A506Y6C8</accession>
<comment type="caution">
    <text evidence="7">The sequence shown here is derived from an EMBL/GenBank/DDBJ whole genome shotgun (WGS) entry which is preliminary data.</text>
</comment>
<dbReference type="InterPro" id="IPR001851">
    <property type="entry name" value="ABC_transp_permease"/>
</dbReference>
<dbReference type="GO" id="GO:0005886">
    <property type="term" value="C:plasma membrane"/>
    <property type="evidence" value="ECO:0007669"/>
    <property type="project" value="UniProtKB-SubCell"/>
</dbReference>
<feature type="transmembrane region" description="Helical" evidence="6">
    <location>
        <begin position="150"/>
        <end position="166"/>
    </location>
</feature>
<protein>
    <submittedName>
        <fullName evidence="7">ABC transporter permease</fullName>
    </submittedName>
</protein>
<keyword evidence="3 6" id="KW-0812">Transmembrane</keyword>
<feature type="transmembrane region" description="Helical" evidence="6">
    <location>
        <begin position="6"/>
        <end position="27"/>
    </location>
</feature>
<dbReference type="OrthoDB" id="9792579at2"/>
<dbReference type="CDD" id="cd06580">
    <property type="entry name" value="TM_PBP1_transp_TpRbsC_like"/>
    <property type="match status" value="1"/>
</dbReference>
<evidence type="ECO:0000256" key="1">
    <source>
        <dbReference type="ARBA" id="ARBA00004651"/>
    </source>
</evidence>
<name>A0A506Y6C8_9MICO</name>
<evidence type="ECO:0000313" key="8">
    <source>
        <dbReference type="Proteomes" id="UP000316252"/>
    </source>
</evidence>
<evidence type="ECO:0000256" key="3">
    <source>
        <dbReference type="ARBA" id="ARBA00022692"/>
    </source>
</evidence>
<keyword evidence="5 6" id="KW-0472">Membrane</keyword>
<feature type="transmembrane region" description="Helical" evidence="6">
    <location>
        <begin position="279"/>
        <end position="298"/>
    </location>
</feature>
<keyword evidence="8" id="KW-1185">Reference proteome</keyword>
<feature type="transmembrane region" description="Helical" evidence="6">
    <location>
        <begin position="199"/>
        <end position="216"/>
    </location>
</feature>
<dbReference type="GO" id="GO:0022857">
    <property type="term" value="F:transmembrane transporter activity"/>
    <property type="evidence" value="ECO:0007669"/>
    <property type="project" value="InterPro"/>
</dbReference>
<feature type="transmembrane region" description="Helical" evidence="6">
    <location>
        <begin position="39"/>
        <end position="60"/>
    </location>
</feature>